<keyword evidence="2" id="KW-1185">Reference proteome</keyword>
<protein>
    <submittedName>
        <fullName evidence="1">Uncharacterized protein</fullName>
    </submittedName>
</protein>
<name>A0ACD5BYV4_9SPHI</name>
<evidence type="ECO:0000313" key="1">
    <source>
        <dbReference type="EMBL" id="WZN54689.1"/>
    </source>
</evidence>
<gene>
    <name evidence="1" type="ORF">AACH28_18885</name>
</gene>
<sequence length="116" mass="13159">MHMRTLKINWLRTGLVLSFFLLIGAFWVVKAMEKKEEAKVEKKVLEEEVWFDYTSSSTTPSDYNISTNYHLAGDGTEEPDCPEGDDIRCAVKAKRSTSNPNQPDMSTVVASRNRAQ</sequence>
<dbReference type="EMBL" id="CP151087">
    <property type="protein sequence ID" value="WZN54689.1"/>
    <property type="molecule type" value="Genomic_DNA"/>
</dbReference>
<accession>A0ACD5BYV4</accession>
<organism evidence="1 2">
    <name type="scientific">Sphingobacterium thalpophilum</name>
    <dbReference type="NCBI Taxonomy" id="259"/>
    <lineage>
        <taxon>Bacteria</taxon>
        <taxon>Pseudomonadati</taxon>
        <taxon>Bacteroidota</taxon>
        <taxon>Sphingobacteriia</taxon>
        <taxon>Sphingobacteriales</taxon>
        <taxon>Sphingobacteriaceae</taxon>
        <taxon>Sphingobacterium</taxon>
    </lineage>
</organism>
<evidence type="ECO:0000313" key="2">
    <source>
        <dbReference type="Proteomes" id="UP001485301"/>
    </source>
</evidence>
<proteinExistence type="predicted"/>
<dbReference type="Proteomes" id="UP001485301">
    <property type="component" value="Chromosome"/>
</dbReference>
<reference evidence="1" key="1">
    <citation type="submission" date="2024-04" db="EMBL/GenBank/DDBJ databases">
        <title>Complete genome sequence of Sphingobacterium thalpophiium BAA-1094.</title>
        <authorList>
            <person name="Adaikpoh B.I."/>
        </authorList>
    </citation>
    <scope>NUCLEOTIDE SEQUENCE</scope>
    <source>
        <strain evidence="1">BAA-1094</strain>
    </source>
</reference>